<feature type="transmembrane region" description="Helical" evidence="10">
    <location>
        <begin position="57"/>
        <end position="82"/>
    </location>
</feature>
<dbReference type="OrthoDB" id="1099at2759"/>
<keyword evidence="3" id="KW-0813">Transport</keyword>
<feature type="transmembrane region" description="Helical" evidence="10">
    <location>
        <begin position="33"/>
        <end position="51"/>
    </location>
</feature>
<protein>
    <recommendedName>
        <fullName evidence="9">Sulfite efflux pump SSU1</fullName>
    </recommendedName>
</protein>
<feature type="transmembrane region" description="Helical" evidence="10">
    <location>
        <begin position="281"/>
        <end position="308"/>
    </location>
</feature>
<evidence type="ECO:0000256" key="10">
    <source>
        <dbReference type="SAM" id="Phobius"/>
    </source>
</evidence>
<feature type="transmembrane region" description="Helical" evidence="10">
    <location>
        <begin position="169"/>
        <end position="190"/>
    </location>
</feature>
<keyword evidence="7 10" id="KW-0472">Membrane</keyword>
<proteinExistence type="inferred from homology"/>
<comment type="caution">
    <text evidence="11">The sequence shown here is derived from an EMBL/GenBank/DDBJ whole genome shotgun (WGS) entry which is preliminary data.</text>
</comment>
<comment type="function">
    <text evidence="8">Sulphite efflux pump required for the secretion of sulphite as a reducing agent. In the presence of sulphite, cystine in keratin is directly cleaved to cysteine and S-sulphocysteine, and thereby, reduced proteins become accessible to hydrolysis by a variety of secreted endo- and exoproteases. Excretion of sulphite mediated by an efflux pump also represents a detoxification pathway for dermatophytes during infection of the epidermal stratum corneum, hair and nails, which are rich in cysteine.</text>
</comment>
<evidence type="ECO:0000313" key="11">
    <source>
        <dbReference type="EMBL" id="KAJ5235508.1"/>
    </source>
</evidence>
<dbReference type="InterPro" id="IPR004695">
    <property type="entry name" value="SLAC1/Mae1/Ssu1/TehA"/>
</dbReference>
<evidence type="ECO:0000256" key="5">
    <source>
        <dbReference type="ARBA" id="ARBA00022692"/>
    </source>
</evidence>
<name>A0A9W9TRF3_PENCI</name>
<dbReference type="Pfam" id="PF03595">
    <property type="entry name" value="SLAC1"/>
    <property type="match status" value="1"/>
</dbReference>
<accession>A0A9W9TRF3</accession>
<dbReference type="PANTHER" id="PTHR31686">
    <property type="match status" value="1"/>
</dbReference>
<evidence type="ECO:0000313" key="12">
    <source>
        <dbReference type="Proteomes" id="UP001147733"/>
    </source>
</evidence>
<dbReference type="PANTHER" id="PTHR31686:SF1">
    <property type="entry name" value="SULFITE EFFLUX PUMP SSU1"/>
    <property type="match status" value="1"/>
</dbReference>
<comment type="subcellular location">
    <subcellularLocation>
        <location evidence="1">Cell membrane</location>
        <topology evidence="1">Multi-pass membrane protein</topology>
    </subcellularLocation>
</comment>
<evidence type="ECO:0000256" key="3">
    <source>
        <dbReference type="ARBA" id="ARBA00022448"/>
    </source>
</evidence>
<evidence type="ECO:0000256" key="2">
    <source>
        <dbReference type="ARBA" id="ARBA00008566"/>
    </source>
</evidence>
<evidence type="ECO:0000256" key="1">
    <source>
        <dbReference type="ARBA" id="ARBA00004651"/>
    </source>
</evidence>
<comment type="similarity">
    <text evidence="2">Belongs to the tellurite-resistance/dicarboxylate transporter (TDT) family.</text>
</comment>
<feature type="transmembrane region" description="Helical" evidence="10">
    <location>
        <begin position="320"/>
        <end position="339"/>
    </location>
</feature>
<dbReference type="GeneID" id="81382763"/>
<feature type="transmembrane region" description="Helical" evidence="10">
    <location>
        <begin position="202"/>
        <end position="225"/>
    </location>
</feature>
<dbReference type="AlphaFoldDB" id="A0A9W9TRF3"/>
<dbReference type="RefSeq" id="XP_056503008.1">
    <property type="nucleotide sequence ID" value="XM_056643596.1"/>
</dbReference>
<organism evidence="11 12">
    <name type="scientific">Penicillium citrinum</name>
    <dbReference type="NCBI Taxonomy" id="5077"/>
    <lineage>
        <taxon>Eukaryota</taxon>
        <taxon>Fungi</taxon>
        <taxon>Dikarya</taxon>
        <taxon>Ascomycota</taxon>
        <taxon>Pezizomycotina</taxon>
        <taxon>Eurotiomycetes</taxon>
        <taxon>Eurotiomycetidae</taxon>
        <taxon>Eurotiales</taxon>
        <taxon>Aspergillaceae</taxon>
        <taxon>Penicillium</taxon>
    </lineage>
</organism>
<dbReference type="GO" id="GO:0000319">
    <property type="term" value="F:sulfite transmembrane transporter activity"/>
    <property type="evidence" value="ECO:0007669"/>
    <property type="project" value="TreeGrafter"/>
</dbReference>
<keyword evidence="4" id="KW-1003">Cell membrane</keyword>
<evidence type="ECO:0000256" key="8">
    <source>
        <dbReference type="ARBA" id="ARBA00056100"/>
    </source>
</evidence>
<feature type="transmembrane region" description="Helical" evidence="10">
    <location>
        <begin position="102"/>
        <end position="126"/>
    </location>
</feature>
<dbReference type="GO" id="GO:0005886">
    <property type="term" value="C:plasma membrane"/>
    <property type="evidence" value="ECO:0007669"/>
    <property type="project" value="UniProtKB-SubCell"/>
</dbReference>
<feature type="transmembrane region" description="Helical" evidence="10">
    <location>
        <begin position="345"/>
        <end position="364"/>
    </location>
</feature>
<reference evidence="11" key="2">
    <citation type="journal article" date="2023" name="IMA Fungus">
        <title>Comparative genomic study of the Penicillium genus elucidates a diverse pangenome and 15 lateral gene transfer events.</title>
        <authorList>
            <person name="Petersen C."/>
            <person name="Sorensen T."/>
            <person name="Nielsen M.R."/>
            <person name="Sondergaard T.E."/>
            <person name="Sorensen J.L."/>
            <person name="Fitzpatrick D.A."/>
            <person name="Frisvad J.C."/>
            <person name="Nielsen K.L."/>
        </authorList>
    </citation>
    <scope>NUCLEOTIDE SEQUENCE</scope>
    <source>
        <strain evidence="11">IBT 23319</strain>
    </source>
</reference>
<evidence type="ECO:0000256" key="9">
    <source>
        <dbReference type="ARBA" id="ARBA00072906"/>
    </source>
</evidence>
<dbReference type="Proteomes" id="UP001147733">
    <property type="component" value="Unassembled WGS sequence"/>
</dbReference>
<dbReference type="EMBL" id="JAPQKT010000003">
    <property type="protein sequence ID" value="KAJ5235508.1"/>
    <property type="molecule type" value="Genomic_DNA"/>
</dbReference>
<dbReference type="FunFam" id="1.50.10.150:FF:000004">
    <property type="entry name" value="Malic acid transporter"/>
    <property type="match status" value="1"/>
</dbReference>
<keyword evidence="5 10" id="KW-0812">Transmembrane</keyword>
<keyword evidence="12" id="KW-1185">Reference proteome</keyword>
<evidence type="ECO:0000256" key="6">
    <source>
        <dbReference type="ARBA" id="ARBA00022989"/>
    </source>
</evidence>
<gene>
    <name evidence="11" type="ORF">N7469_004676</name>
</gene>
<keyword evidence="6 10" id="KW-1133">Transmembrane helix</keyword>
<feature type="transmembrane region" description="Helical" evidence="10">
    <location>
        <begin position="132"/>
        <end position="157"/>
    </location>
</feature>
<evidence type="ECO:0000256" key="4">
    <source>
        <dbReference type="ARBA" id="ARBA00022475"/>
    </source>
</evidence>
<sequence>MGQEGPYEHGGNEILQSKHDSGWRRVVRNFTPAWFSVNMGTGIVSILLNTLPYNGKWLYYLSIIVFALNVAYFVTILAITMLRYILYPEIFRVMITHPVQSLFLGTFPMGLATIINMFCLVCVPAWGNRAAYFIWAVWIFDAVVSVLIAIGIPFILMTRRNGLDLSSMTAAWLLPIVSCVVAAASGSVVADILPKPLLSLGTILASYILWGIGVPLALMVICIYLQRLMFYKLPPKAALVSVFLPLAHWVKVAMGKIQKLGKSAQNIFPQTQTLSPAAGEVFYVIGNLLGLLLWGFGLVWLSFAIATLVNSRKFPFNMGWWALTFPLGVFTTCTCTMGHELPSRFFSVLGTIFSVIVVLLWLLVTTHTARGIVKGDIFVAPCLRDLERPQTPPMPRATA</sequence>
<dbReference type="Gene3D" id="1.50.10.150">
    <property type="entry name" value="Voltage-dependent anion channel"/>
    <property type="match status" value="1"/>
</dbReference>
<dbReference type="CDD" id="cd09318">
    <property type="entry name" value="TDT_SSU1"/>
    <property type="match status" value="1"/>
</dbReference>
<reference evidence="11" key="1">
    <citation type="submission" date="2022-11" db="EMBL/GenBank/DDBJ databases">
        <authorList>
            <person name="Petersen C."/>
        </authorList>
    </citation>
    <scope>NUCLEOTIDE SEQUENCE</scope>
    <source>
        <strain evidence="11">IBT 23319</strain>
    </source>
</reference>
<dbReference type="InterPro" id="IPR038665">
    <property type="entry name" value="Voltage-dep_anion_channel_sf"/>
</dbReference>
<evidence type="ECO:0000256" key="7">
    <source>
        <dbReference type="ARBA" id="ARBA00023136"/>
    </source>
</evidence>
<dbReference type="InterPro" id="IPR051629">
    <property type="entry name" value="Sulfite_efflux_TDT"/>
</dbReference>